<evidence type="ECO:0000313" key="3">
    <source>
        <dbReference type="Proteomes" id="UP000681967"/>
    </source>
</evidence>
<dbReference type="Proteomes" id="UP000681967">
    <property type="component" value="Unassembled WGS sequence"/>
</dbReference>
<evidence type="ECO:0000313" key="2">
    <source>
        <dbReference type="EMBL" id="CAF5119632.1"/>
    </source>
</evidence>
<name>A0A8S3FFG0_9BILA</name>
<reference evidence="2" key="1">
    <citation type="submission" date="2021-02" db="EMBL/GenBank/DDBJ databases">
        <authorList>
            <person name="Nowell W R."/>
        </authorList>
    </citation>
    <scope>NUCLEOTIDE SEQUENCE</scope>
</reference>
<accession>A0A8S3FFG0</accession>
<feature type="region of interest" description="Disordered" evidence="1">
    <location>
        <begin position="1"/>
        <end position="22"/>
    </location>
</feature>
<comment type="caution">
    <text evidence="2">The sequence shown here is derived from an EMBL/GenBank/DDBJ whole genome shotgun (WGS) entry which is preliminary data.</text>
</comment>
<evidence type="ECO:0000256" key="1">
    <source>
        <dbReference type="SAM" id="MobiDB-lite"/>
    </source>
</evidence>
<dbReference type="AlphaFoldDB" id="A0A8S3FFG0"/>
<dbReference type="EMBL" id="CAJOBH010244251">
    <property type="protein sequence ID" value="CAF5119632.1"/>
    <property type="molecule type" value="Genomic_DNA"/>
</dbReference>
<gene>
    <name evidence="2" type="ORF">BYL167_LOCUS66873</name>
</gene>
<feature type="non-terminal residue" evidence="2">
    <location>
        <position position="1"/>
    </location>
</feature>
<organism evidence="2 3">
    <name type="scientific">Rotaria magnacalcarata</name>
    <dbReference type="NCBI Taxonomy" id="392030"/>
    <lineage>
        <taxon>Eukaryota</taxon>
        <taxon>Metazoa</taxon>
        <taxon>Spiralia</taxon>
        <taxon>Gnathifera</taxon>
        <taxon>Rotifera</taxon>
        <taxon>Eurotatoria</taxon>
        <taxon>Bdelloidea</taxon>
        <taxon>Philodinida</taxon>
        <taxon>Philodinidae</taxon>
        <taxon>Rotaria</taxon>
    </lineage>
</organism>
<proteinExistence type="predicted"/>
<protein>
    <submittedName>
        <fullName evidence="2">Uncharacterized protein</fullName>
    </submittedName>
</protein>
<sequence>TTPSTFDPSRGLCQWGSWGKPI</sequence>